<keyword evidence="2" id="KW-0255">Endonuclease</keyword>
<comment type="caution">
    <text evidence="2">The sequence shown here is derived from an EMBL/GenBank/DDBJ whole genome shotgun (WGS) entry which is preliminary data.</text>
</comment>
<keyword evidence="2" id="KW-0378">Hydrolase</keyword>
<reference evidence="2 3" key="1">
    <citation type="journal article" date="2017" name="Int. J. Syst. Evol. Microbiol.">
        <title>Ramlibacter monticola sp. nov., isolated from forest soil.</title>
        <authorList>
            <person name="Chaudhary D.K."/>
            <person name="Kim J."/>
        </authorList>
    </citation>
    <scope>NUCLEOTIDE SEQUENCE [LARGE SCALE GENOMIC DNA]</scope>
    <source>
        <strain evidence="2 3">KACC 19175</strain>
    </source>
</reference>
<dbReference type="RefSeq" id="WP_201674296.1">
    <property type="nucleotide sequence ID" value="NZ_JAEQNE010000002.1"/>
</dbReference>
<dbReference type="Pfam" id="PF03372">
    <property type="entry name" value="Exo_endo_phos"/>
    <property type="match status" value="1"/>
</dbReference>
<dbReference type="EMBL" id="JAEQNE010000002">
    <property type="protein sequence ID" value="MBL0391685.1"/>
    <property type="molecule type" value="Genomic_DNA"/>
</dbReference>
<dbReference type="PANTHER" id="PTHR14859">
    <property type="entry name" value="CALCOFLUOR WHITE HYPERSENSITIVE PROTEIN PRECURSOR"/>
    <property type="match status" value="1"/>
</dbReference>
<dbReference type="Gene3D" id="3.60.10.10">
    <property type="entry name" value="Endonuclease/exonuclease/phosphatase"/>
    <property type="match status" value="1"/>
</dbReference>
<dbReference type="InterPro" id="IPR051916">
    <property type="entry name" value="GPI-anchor_lipid_remodeler"/>
</dbReference>
<evidence type="ECO:0000259" key="1">
    <source>
        <dbReference type="Pfam" id="PF03372"/>
    </source>
</evidence>
<dbReference type="AlphaFoldDB" id="A0A936YY96"/>
<dbReference type="InterPro" id="IPR005135">
    <property type="entry name" value="Endo/exonuclease/phosphatase"/>
</dbReference>
<dbReference type="GO" id="GO:0016020">
    <property type="term" value="C:membrane"/>
    <property type="evidence" value="ECO:0007669"/>
    <property type="project" value="GOC"/>
</dbReference>
<evidence type="ECO:0000313" key="2">
    <source>
        <dbReference type="EMBL" id="MBL0391685.1"/>
    </source>
</evidence>
<accession>A0A936YY96</accession>
<dbReference type="PANTHER" id="PTHR14859:SF0">
    <property type="entry name" value="ENDONUCLEASE_EXONUCLEASE_PHOSPHATASE FAMILY PROTEIN, EXPRESSED"/>
    <property type="match status" value="1"/>
</dbReference>
<name>A0A936YY96_9BURK</name>
<feature type="domain" description="Endonuclease/exonuclease/phosphatase" evidence="1">
    <location>
        <begin position="5"/>
        <end position="258"/>
    </location>
</feature>
<keyword evidence="3" id="KW-1185">Reference proteome</keyword>
<gene>
    <name evidence="2" type="ORF">JJ685_11115</name>
</gene>
<protein>
    <submittedName>
        <fullName evidence="2">Endonuclease/exonuclease/phosphatase family protein</fullName>
    </submittedName>
</protein>
<dbReference type="InterPro" id="IPR036691">
    <property type="entry name" value="Endo/exonu/phosph_ase_sf"/>
</dbReference>
<sequence>MKLVTWNTQECRGIDGQVSCPRIVEGARALADFDVLCLQEISDNDHGACQAAEIAGLLPGFRIFFGAAQDTWEDGQRKRFGNLVATRLSVAQVQHHALPFPVDAGTESTPRMCTVVTVLVPGLGPVRIMTTHLEFYSKRQRLAQARALRALHLEYFDQAQSPPKGARNLAAEAILCGDFNSHPATEEHAAVAEASERSTLWDSWDLVHGGRPRTPTFCVHEQRYLPRPVAFDFVFVTDGLKDRVRRLEVDSATRASDHQPLLLELDAG</sequence>
<proteinExistence type="predicted"/>
<dbReference type="GO" id="GO:0006506">
    <property type="term" value="P:GPI anchor biosynthetic process"/>
    <property type="evidence" value="ECO:0007669"/>
    <property type="project" value="TreeGrafter"/>
</dbReference>
<dbReference type="SUPFAM" id="SSF56219">
    <property type="entry name" value="DNase I-like"/>
    <property type="match status" value="1"/>
</dbReference>
<keyword evidence="2" id="KW-0540">Nuclease</keyword>
<dbReference type="GO" id="GO:0004519">
    <property type="term" value="F:endonuclease activity"/>
    <property type="evidence" value="ECO:0007669"/>
    <property type="project" value="UniProtKB-KW"/>
</dbReference>
<evidence type="ECO:0000313" key="3">
    <source>
        <dbReference type="Proteomes" id="UP000599109"/>
    </source>
</evidence>
<organism evidence="2 3">
    <name type="scientific">Ramlibacter monticola</name>
    <dbReference type="NCBI Taxonomy" id="1926872"/>
    <lineage>
        <taxon>Bacteria</taxon>
        <taxon>Pseudomonadati</taxon>
        <taxon>Pseudomonadota</taxon>
        <taxon>Betaproteobacteria</taxon>
        <taxon>Burkholderiales</taxon>
        <taxon>Comamonadaceae</taxon>
        <taxon>Ramlibacter</taxon>
    </lineage>
</organism>
<dbReference type="Proteomes" id="UP000599109">
    <property type="component" value="Unassembled WGS sequence"/>
</dbReference>